<organism evidence="4 5">
    <name type="scientific">Symbiodinium microadriaticum</name>
    <name type="common">Dinoflagellate</name>
    <name type="synonym">Zooxanthella microadriatica</name>
    <dbReference type="NCBI Taxonomy" id="2951"/>
    <lineage>
        <taxon>Eukaryota</taxon>
        <taxon>Sar</taxon>
        <taxon>Alveolata</taxon>
        <taxon>Dinophyceae</taxon>
        <taxon>Suessiales</taxon>
        <taxon>Symbiodiniaceae</taxon>
        <taxon>Symbiodinium</taxon>
    </lineage>
</organism>
<dbReference type="PANTHER" id="PTHR34512">
    <property type="entry name" value="CELL SURFACE PROTEIN"/>
    <property type="match status" value="1"/>
</dbReference>
<dbReference type="InterPro" id="IPR002372">
    <property type="entry name" value="PQQ_rpt_dom"/>
</dbReference>
<dbReference type="SUPFAM" id="SSF50998">
    <property type="entry name" value="Quinoprotein alcohol dehydrogenase-like"/>
    <property type="match status" value="1"/>
</dbReference>
<evidence type="ECO:0000256" key="1">
    <source>
        <dbReference type="SAM" id="MobiDB-lite"/>
    </source>
</evidence>
<dbReference type="Proteomes" id="UP000186817">
    <property type="component" value="Unassembled WGS sequence"/>
</dbReference>
<name>A0A1Q9DBJ0_SYMMI</name>
<protein>
    <recommendedName>
        <fullName evidence="3">Pyrrolo-quinoline quinone repeat domain-containing protein</fullName>
    </recommendedName>
</protein>
<feature type="signal peptide" evidence="2">
    <location>
        <begin position="1"/>
        <end position="17"/>
    </location>
</feature>
<proteinExistence type="predicted"/>
<keyword evidence="2" id="KW-0732">Signal</keyword>
<evidence type="ECO:0000313" key="4">
    <source>
        <dbReference type="EMBL" id="OLP92603.1"/>
    </source>
</evidence>
<dbReference type="InterPro" id="IPR015943">
    <property type="entry name" value="WD40/YVTN_repeat-like_dom_sf"/>
</dbReference>
<dbReference type="PANTHER" id="PTHR34512:SF30">
    <property type="entry name" value="OUTER MEMBRANE PROTEIN ASSEMBLY FACTOR BAMB"/>
    <property type="match status" value="1"/>
</dbReference>
<comment type="caution">
    <text evidence="4">The sequence shown here is derived from an EMBL/GenBank/DDBJ whole genome shotgun (WGS) entry which is preliminary data.</text>
</comment>
<feature type="domain" description="Pyrrolo-quinoline quinone repeat" evidence="3">
    <location>
        <begin position="110"/>
        <end position="324"/>
    </location>
</feature>
<feature type="region of interest" description="Disordered" evidence="1">
    <location>
        <begin position="52"/>
        <end position="73"/>
    </location>
</feature>
<dbReference type="EMBL" id="LSRX01000614">
    <property type="protein sequence ID" value="OLP92603.1"/>
    <property type="molecule type" value="Genomic_DNA"/>
</dbReference>
<feature type="chain" id="PRO_5012367333" description="Pyrrolo-quinoline quinone repeat domain-containing protein" evidence="2">
    <location>
        <begin position="18"/>
        <end position="2137"/>
    </location>
</feature>
<dbReference type="InterPro" id="IPR011047">
    <property type="entry name" value="Quinoprotein_ADH-like_sf"/>
</dbReference>
<keyword evidence="5" id="KW-1185">Reference proteome</keyword>
<feature type="compositionally biased region" description="Pro residues" evidence="1">
    <location>
        <begin position="564"/>
        <end position="574"/>
    </location>
</feature>
<dbReference type="Pfam" id="PF13360">
    <property type="entry name" value="PQQ_2"/>
    <property type="match status" value="1"/>
</dbReference>
<feature type="region of interest" description="Disordered" evidence="1">
    <location>
        <begin position="562"/>
        <end position="635"/>
    </location>
</feature>
<dbReference type="SMART" id="SM00564">
    <property type="entry name" value="PQQ"/>
    <property type="match status" value="5"/>
</dbReference>
<feature type="region of interest" description="Disordered" evidence="1">
    <location>
        <begin position="373"/>
        <end position="399"/>
    </location>
</feature>
<evidence type="ECO:0000313" key="5">
    <source>
        <dbReference type="Proteomes" id="UP000186817"/>
    </source>
</evidence>
<sequence>MAPGFLLALASLALASAEDCQEGEQGTCSTHLLQAQADRRTALHPWPTFRGRSQTAAVGQAPPKDLSTPSWSWQHPRGQFHTIVSGGPVIDKDSNLYLQTAQGIRKFTSSGKEVWIFETPGLTNNEPSLYGNLLLSSTKLPGLAYAVDRVTGKAAMDGNAMDRMTGFAEKLKAIAYILGSYPAAHNGVFVVGASEGNDTRIQGGNTKVFGLDTNTGKQLWEYDPDHVVWNLSPLFPDDESVVFMDFTGGMYKLSLTTGQELWKTPAPNSDPSFSDGGPALGQNGKVYACSNYGVAMGQEGSLGVARAFDLLSGQIVWEKILSSPCNSFPAVGHVRVTKIGLDLPWEGSNGANGRRPKEAAARMQYDQVAVPGYRSSGRHLPAADEEETADSQLRREVQKSLSAARKADLKDREERQLKEAQWAQFEKDSAAYLKEKNRFQTALDRIETDIQQTMEQGREASVMVQTLVARGPAALPAPSAETETDGSWEDLIKDEEPSVEAGFLREAMIAAKQVSRQPGGVALLLDGRMVTPAVAAQVLQAVMANLPVAATEPANPVGRVGAPHAPPIPPPAKGAPPMSGTAAPDVPYNSSPKATAPEAVNTGPAVASPNVHPRQKPTTRVPVKGTPVRPVHTGTGDVAKLTDKLQAKRNAMQPFGGHETRPEEHRLGTEQAIELEEMDEDMANMGCLQWRLLSQTSLLPVGIASELRGTVPPMVFCRDAYDLFETGDGQYDLIPSEPQILSGNSEVPLQEDQAVIATPGLVFRFMPRGSLMRGIIAAEPRIAETCRKELPLPLPSKAGPRRRDRERDPEPDPETALGTAPVIDDPDEEDIVTATFLVVAPRHKVILVDVDTVTSSADFKRIAISELQYTSEHALDAIHITPDSDTDTAEGSDDGPTTLHFVVLKPGFTPEHFRLQLQLPATLNEALRELQALRPPAEVRKFSSLIPANPQPCPGNGVVLALPAWCTGPDHPRVFLCLDTSLVDGRLYTCASPPYISRRHLLHLACLPLDSGVDVHIGDDPVPLDHEGQHQVINGDTFVFAPAGTIVPTLHSLALDLFNRQEWSPISTFPRVSSDGHYGLVHESESILYTTQFEQPTAFRERIAACVGVRIGNLKVSPSSPRIADAALDGYPCRTVIAICDSSAGAGLPLFGVLVDCRAILRGWQAFEVIAERVSCIRVLVVLQRIAPPGWRIYLEGVPADADWIAVRPGQVLIAALAPAMPLGFPEQVPEDSAQAPEAGSSHEGVGLAGEPDSGAPVPISSDPGSEQDDPEHSGQSDIHGSHPRVTGQGEHVACRFLLLGPGYIAELVEVRLPVGSPVATAVARVAAARAPQDVLRLPRVFAVDPQPHGSHALCVTAPEWDVHGAIVVFDSRGINGKLFAFQITCPIDRAGLLTVAQFETSDPVDVFIGSQPWPLVDGPLVSLVHGDLVLLRSAQAPAHTIVSLHDMLLAAAGWDSAFDPAQQIEGGFSGHTWLLGDERSELFIVRPERMHLAKDLPTQEGLYTPTVVHRTSPMPILPLCGTPFSYTLPILLANGGPPLSAVGLEVTENVLPFAVDMHSAQDLNGRGVFPPSAHTPCVCPRLLTSVPLFPVIKPVDPGVKGTPLSHFQGLLTHGMFSLSDKGFLRLATRASLPLLPVIRSLQQPRHAGMAILLDGRPGSTTAELSSQNLLPLSKPSLQVRLQSLGKLMRWLRKRAHRASGTLKLYDVHCAFQAWKTDGSFRYELQRHFSGVFNCVALQAATSSTKDVIQRLRPLLGPPRRKQRGTAPLPVVRLEDGTFAPTPQEADARWLRHFSAAEHGGPIEPDDLIQRCLNRQYGADLDAFDVDPHDLPTKCELEQAFRAAQPGRASGNDGMSPDILHLFPGEMAKIFYPVLLKVAFRLQEPLQFKGGSVSHIYKHKGDQAFRKHRRLIFASPIVTHREKDGKDTQLPAVSASGPLRQWSSVGYEPEPERVDFAAWLVPDAHDVTRLAAVKKAALVTSYHDGVEIVSNFQGPVLIALQLCFCLAPSTARQMSRFNTENYTSPMNQAAGDLEGLIDRTTEGIQAICAPAHWSAPTIDGSGTVYGLRLNGKLYAVHGPQETVDTKELKAALVLDSSTGVVAEVYPIGSASLHGAMAWAPGLYAFSTCDTLQVFHTK</sequence>
<dbReference type="OrthoDB" id="421945at2759"/>
<feature type="region of interest" description="Disordered" evidence="1">
    <location>
        <begin position="1226"/>
        <end position="1287"/>
    </location>
</feature>
<feature type="compositionally biased region" description="Basic and acidic residues" evidence="1">
    <location>
        <begin position="801"/>
        <end position="810"/>
    </location>
</feature>
<accession>A0A1Q9DBJ0</accession>
<gene>
    <name evidence="4" type="ORF">AK812_SmicGene25575</name>
</gene>
<reference evidence="4 5" key="1">
    <citation type="submission" date="2016-02" db="EMBL/GenBank/DDBJ databases">
        <title>Genome analysis of coral dinoflagellate symbionts highlights evolutionary adaptations to a symbiotic lifestyle.</title>
        <authorList>
            <person name="Aranda M."/>
            <person name="Li Y."/>
            <person name="Liew Y.J."/>
            <person name="Baumgarten S."/>
            <person name="Simakov O."/>
            <person name="Wilson M."/>
            <person name="Piel J."/>
            <person name="Ashoor H."/>
            <person name="Bougouffa S."/>
            <person name="Bajic V.B."/>
            <person name="Ryu T."/>
            <person name="Ravasi T."/>
            <person name="Bayer T."/>
            <person name="Micklem G."/>
            <person name="Kim H."/>
            <person name="Bhak J."/>
            <person name="Lajeunesse T.C."/>
            <person name="Voolstra C.R."/>
        </authorList>
    </citation>
    <scope>NUCLEOTIDE SEQUENCE [LARGE SCALE GENOMIC DNA]</scope>
    <source>
        <strain evidence="4 5">CCMP2467</strain>
    </source>
</reference>
<feature type="region of interest" description="Disordered" evidence="1">
    <location>
        <begin position="788"/>
        <end position="825"/>
    </location>
</feature>
<dbReference type="InterPro" id="IPR018391">
    <property type="entry name" value="PQQ_b-propeller_rpt"/>
</dbReference>
<evidence type="ECO:0000259" key="3">
    <source>
        <dbReference type="Pfam" id="PF13360"/>
    </source>
</evidence>
<dbReference type="Gene3D" id="2.130.10.10">
    <property type="entry name" value="YVTN repeat-like/Quinoprotein amine dehydrogenase"/>
    <property type="match status" value="1"/>
</dbReference>
<evidence type="ECO:0000256" key="2">
    <source>
        <dbReference type="SAM" id="SignalP"/>
    </source>
</evidence>